<name>A0A077ZZW5_STYLE</name>
<sequence>MDSQKPRSQSRPVATPSDFLDSSFSKDNGFHKTFFNNRKNKQMFTNFLTRLVKVQKSYQNVKTTPQVIDMNSTPLSYKLQFDKNLLSINSGHVQRGSDVERVEAGSKLILKIPQQTPQPADLKDDMGTFSEISPLS</sequence>
<evidence type="ECO:0000313" key="3">
    <source>
        <dbReference type="Proteomes" id="UP000039865"/>
    </source>
</evidence>
<proteinExistence type="predicted"/>
<keyword evidence="3" id="KW-1185">Reference proteome</keyword>
<dbReference type="Proteomes" id="UP000039865">
    <property type="component" value="Unassembled WGS sequence"/>
</dbReference>
<dbReference type="InParanoid" id="A0A077ZZW5"/>
<evidence type="ECO:0000313" key="2">
    <source>
        <dbReference type="EMBL" id="CDW75167.1"/>
    </source>
</evidence>
<feature type="region of interest" description="Disordered" evidence="1">
    <location>
        <begin position="115"/>
        <end position="136"/>
    </location>
</feature>
<reference evidence="2 3" key="1">
    <citation type="submission" date="2014-06" db="EMBL/GenBank/DDBJ databases">
        <authorList>
            <person name="Swart Estienne"/>
        </authorList>
    </citation>
    <scope>NUCLEOTIDE SEQUENCE [LARGE SCALE GENOMIC DNA]</scope>
    <source>
        <strain evidence="2 3">130c</strain>
    </source>
</reference>
<gene>
    <name evidence="2" type="primary">Contig6509.g6966</name>
    <name evidence="2" type="ORF">STYLEM_4154</name>
</gene>
<accession>A0A077ZZW5</accession>
<dbReference type="AlphaFoldDB" id="A0A077ZZW5"/>
<dbReference type="EMBL" id="CCKQ01004035">
    <property type="protein sequence ID" value="CDW75167.1"/>
    <property type="molecule type" value="Genomic_DNA"/>
</dbReference>
<protein>
    <submittedName>
        <fullName evidence="2">Uncharacterized protein</fullName>
    </submittedName>
</protein>
<organism evidence="2 3">
    <name type="scientific">Stylonychia lemnae</name>
    <name type="common">Ciliate</name>
    <dbReference type="NCBI Taxonomy" id="5949"/>
    <lineage>
        <taxon>Eukaryota</taxon>
        <taxon>Sar</taxon>
        <taxon>Alveolata</taxon>
        <taxon>Ciliophora</taxon>
        <taxon>Intramacronucleata</taxon>
        <taxon>Spirotrichea</taxon>
        <taxon>Stichotrichia</taxon>
        <taxon>Sporadotrichida</taxon>
        <taxon>Oxytrichidae</taxon>
        <taxon>Stylonychinae</taxon>
        <taxon>Stylonychia</taxon>
    </lineage>
</organism>
<evidence type="ECO:0000256" key="1">
    <source>
        <dbReference type="SAM" id="MobiDB-lite"/>
    </source>
</evidence>